<dbReference type="EMBL" id="LFBV01000010">
    <property type="protein sequence ID" value="OKH90908.1"/>
    <property type="molecule type" value="Genomic_DNA"/>
</dbReference>
<proteinExistence type="predicted"/>
<organism evidence="2 3">
    <name type="scientific">Streptomyces uncialis</name>
    <dbReference type="NCBI Taxonomy" id="1048205"/>
    <lineage>
        <taxon>Bacteria</taxon>
        <taxon>Bacillati</taxon>
        <taxon>Actinomycetota</taxon>
        <taxon>Actinomycetes</taxon>
        <taxon>Kitasatosporales</taxon>
        <taxon>Streptomycetaceae</taxon>
        <taxon>Streptomyces</taxon>
    </lineage>
</organism>
<keyword evidence="3" id="KW-1185">Reference proteome</keyword>
<comment type="caution">
    <text evidence="2">The sequence shown here is derived from an EMBL/GenBank/DDBJ whole genome shotgun (WGS) entry which is preliminary data.</text>
</comment>
<accession>A0A1Q4UZC5</accession>
<reference evidence="2 3" key="1">
    <citation type="submission" date="2015-06" db="EMBL/GenBank/DDBJ databases">
        <title>Cloning and characterization of the uncialamcin biosynthetic gene cluster.</title>
        <authorList>
            <person name="Yan X."/>
            <person name="Huang T."/>
            <person name="Ge H."/>
            <person name="Shen B."/>
        </authorList>
    </citation>
    <scope>NUCLEOTIDE SEQUENCE [LARGE SCALE GENOMIC DNA]</scope>
    <source>
        <strain evidence="2 3">DCA2648</strain>
    </source>
</reference>
<evidence type="ECO:0000313" key="3">
    <source>
        <dbReference type="Proteomes" id="UP000186455"/>
    </source>
</evidence>
<name>A0A1Q4UZC5_9ACTN</name>
<sequence>MSGQITTPTAAPDPEPAPSPLSDRLTMWARTRDIGERAAVAALIEEGDVLARGDVRQLLVVENGAFVFCDWARFEARYRCALVLDEGEDAFLTLVLATAFPRLVPLWKVEVLGDRRLGIVLRALACLGGSTAIAVGTRS</sequence>
<dbReference type="AlphaFoldDB" id="A0A1Q4UZC5"/>
<protein>
    <submittedName>
        <fullName evidence="2">Uncharacterized protein</fullName>
    </submittedName>
</protein>
<evidence type="ECO:0000256" key="1">
    <source>
        <dbReference type="SAM" id="MobiDB-lite"/>
    </source>
</evidence>
<dbReference type="STRING" id="1048205.AB852_30735"/>
<gene>
    <name evidence="2" type="ORF">AB852_30735</name>
</gene>
<dbReference type="RefSeq" id="WP_143201309.1">
    <property type="nucleotide sequence ID" value="NZ_LFBV01000010.1"/>
</dbReference>
<evidence type="ECO:0000313" key="2">
    <source>
        <dbReference type="EMBL" id="OKH90908.1"/>
    </source>
</evidence>
<feature type="region of interest" description="Disordered" evidence="1">
    <location>
        <begin position="1"/>
        <end position="22"/>
    </location>
</feature>
<dbReference type="Proteomes" id="UP000186455">
    <property type="component" value="Unassembled WGS sequence"/>
</dbReference>
<feature type="compositionally biased region" description="Low complexity" evidence="1">
    <location>
        <begin position="1"/>
        <end position="10"/>
    </location>
</feature>